<protein>
    <recommendedName>
        <fullName evidence="5">Pentatricopeptide repeat-containing protein</fullName>
    </recommendedName>
</protein>
<reference evidence="3" key="1">
    <citation type="journal article" date="2023" name="Plant J.">
        <title>Genome sequences and population genomics provide insights into the demographic history, inbreeding, and mutation load of two 'living fossil' tree species of Dipteronia.</title>
        <authorList>
            <person name="Feng Y."/>
            <person name="Comes H.P."/>
            <person name="Chen J."/>
            <person name="Zhu S."/>
            <person name="Lu R."/>
            <person name="Zhang X."/>
            <person name="Li P."/>
            <person name="Qiu J."/>
            <person name="Olsen K.M."/>
            <person name="Qiu Y."/>
        </authorList>
    </citation>
    <scope>NUCLEOTIDE SEQUENCE</scope>
    <source>
        <strain evidence="3">KIB01</strain>
    </source>
</reference>
<keyword evidence="2" id="KW-0812">Transmembrane</keyword>
<evidence type="ECO:0000313" key="4">
    <source>
        <dbReference type="Proteomes" id="UP001280121"/>
    </source>
</evidence>
<dbReference type="AlphaFoldDB" id="A0AAE0CV54"/>
<organism evidence="3 4">
    <name type="scientific">Dipteronia dyeriana</name>
    <dbReference type="NCBI Taxonomy" id="168575"/>
    <lineage>
        <taxon>Eukaryota</taxon>
        <taxon>Viridiplantae</taxon>
        <taxon>Streptophyta</taxon>
        <taxon>Embryophyta</taxon>
        <taxon>Tracheophyta</taxon>
        <taxon>Spermatophyta</taxon>
        <taxon>Magnoliopsida</taxon>
        <taxon>eudicotyledons</taxon>
        <taxon>Gunneridae</taxon>
        <taxon>Pentapetalae</taxon>
        <taxon>rosids</taxon>
        <taxon>malvids</taxon>
        <taxon>Sapindales</taxon>
        <taxon>Sapindaceae</taxon>
        <taxon>Hippocastanoideae</taxon>
        <taxon>Acereae</taxon>
        <taxon>Dipteronia</taxon>
    </lineage>
</organism>
<gene>
    <name evidence="3" type="ORF">Ddye_002592</name>
</gene>
<accession>A0AAE0CV54</accession>
<sequence length="234" mass="26171">MLSEGLRPDTYCISSVLSVSDSLDLGRQNHCYVLKVGLIFYLLVSSSLLTLYSKCSSLRESHKVFDQMSIRDNVSWPLMIVGFAEDGFAYFAFTLFREMILEGARSDQITLAAILKSYFAHPFLRKGKEIHGYDLCVGIGDETVVDVALVTMYSKCCALKLARRVFDMLPLRDQIPSYFSVLKAISLLSRPGIGTQLHSRITEMGLESDAFVGSLLVVMYSKCRSVEVLKIGVY</sequence>
<dbReference type="Gene3D" id="1.25.40.10">
    <property type="entry name" value="Tetratricopeptide repeat domain"/>
    <property type="match status" value="2"/>
</dbReference>
<dbReference type="PANTHER" id="PTHR24015:SF548">
    <property type="entry name" value="OS08G0340900 PROTEIN"/>
    <property type="match status" value="1"/>
</dbReference>
<dbReference type="GO" id="GO:0003723">
    <property type="term" value="F:RNA binding"/>
    <property type="evidence" value="ECO:0007669"/>
    <property type="project" value="InterPro"/>
</dbReference>
<dbReference type="Pfam" id="PF01535">
    <property type="entry name" value="PPR"/>
    <property type="match status" value="2"/>
</dbReference>
<evidence type="ECO:0000313" key="3">
    <source>
        <dbReference type="EMBL" id="KAK2664018.1"/>
    </source>
</evidence>
<keyword evidence="2" id="KW-1133">Transmembrane helix</keyword>
<name>A0AAE0CV54_9ROSI</name>
<dbReference type="InterPro" id="IPR011990">
    <property type="entry name" value="TPR-like_helical_dom_sf"/>
</dbReference>
<evidence type="ECO:0000256" key="1">
    <source>
        <dbReference type="ARBA" id="ARBA00022737"/>
    </source>
</evidence>
<dbReference type="InterPro" id="IPR046960">
    <property type="entry name" value="PPR_At4g14850-like_plant"/>
</dbReference>
<dbReference type="InterPro" id="IPR002885">
    <property type="entry name" value="PPR_rpt"/>
</dbReference>
<dbReference type="Proteomes" id="UP001280121">
    <property type="component" value="Unassembled WGS sequence"/>
</dbReference>
<feature type="transmembrane region" description="Helical" evidence="2">
    <location>
        <begin position="74"/>
        <end position="96"/>
    </location>
</feature>
<comment type="caution">
    <text evidence="3">The sequence shown here is derived from an EMBL/GenBank/DDBJ whole genome shotgun (WGS) entry which is preliminary data.</text>
</comment>
<keyword evidence="4" id="KW-1185">Reference proteome</keyword>
<evidence type="ECO:0008006" key="5">
    <source>
        <dbReference type="Google" id="ProtNLM"/>
    </source>
</evidence>
<keyword evidence="1" id="KW-0677">Repeat</keyword>
<proteinExistence type="predicted"/>
<dbReference type="GO" id="GO:0009451">
    <property type="term" value="P:RNA modification"/>
    <property type="evidence" value="ECO:0007669"/>
    <property type="project" value="InterPro"/>
</dbReference>
<dbReference type="PANTHER" id="PTHR24015">
    <property type="entry name" value="OS07G0578800 PROTEIN-RELATED"/>
    <property type="match status" value="1"/>
</dbReference>
<evidence type="ECO:0000256" key="2">
    <source>
        <dbReference type="SAM" id="Phobius"/>
    </source>
</evidence>
<keyword evidence="2" id="KW-0472">Membrane</keyword>
<feature type="transmembrane region" description="Helical" evidence="2">
    <location>
        <begin position="32"/>
        <end position="53"/>
    </location>
</feature>
<dbReference type="EMBL" id="JANJYI010000001">
    <property type="protein sequence ID" value="KAK2664018.1"/>
    <property type="molecule type" value="Genomic_DNA"/>
</dbReference>